<sequence length="98" mass="10383">MRYVLIVITALFATLGHAQAMVTHPAIQDAPAAHQAMMPCCEDAQAPHGSAACAVYLLTDAPETRDVDTPLRMPYFIAAYSSRPGAEPAPPTAPPRPV</sequence>
<evidence type="ECO:0000313" key="2">
    <source>
        <dbReference type="EMBL" id="PVA11313.1"/>
    </source>
</evidence>
<keyword evidence="3" id="KW-1185">Reference proteome</keyword>
<proteinExistence type="predicted"/>
<dbReference type="Proteomes" id="UP000244446">
    <property type="component" value="Unassembled WGS sequence"/>
</dbReference>
<feature type="chain" id="PRO_5015576723" evidence="1">
    <location>
        <begin position="21"/>
        <end position="98"/>
    </location>
</feature>
<reference evidence="2 3" key="1">
    <citation type="submission" date="2018-04" db="EMBL/GenBank/DDBJ databases">
        <title>Pelagivirga bohaiensis gen. nov., sp. nov., a bacterium isolated from the Bohai Sea.</title>
        <authorList>
            <person name="Ji X."/>
        </authorList>
    </citation>
    <scope>NUCLEOTIDE SEQUENCE [LARGE SCALE GENOMIC DNA]</scope>
    <source>
        <strain evidence="2 3">BH-SD19</strain>
    </source>
</reference>
<organism evidence="2 3">
    <name type="scientific">Pelagivirga sediminicola</name>
    <dbReference type="NCBI Taxonomy" id="2170575"/>
    <lineage>
        <taxon>Bacteria</taxon>
        <taxon>Pseudomonadati</taxon>
        <taxon>Pseudomonadota</taxon>
        <taxon>Alphaproteobacteria</taxon>
        <taxon>Rhodobacterales</taxon>
        <taxon>Paracoccaceae</taxon>
        <taxon>Pelagivirga</taxon>
    </lineage>
</organism>
<name>A0A2T7GA77_9RHOB</name>
<feature type="signal peptide" evidence="1">
    <location>
        <begin position="1"/>
        <end position="20"/>
    </location>
</feature>
<keyword evidence="1" id="KW-0732">Signal</keyword>
<accession>A0A2T7GA77</accession>
<dbReference type="RefSeq" id="WP_108691286.1">
    <property type="nucleotide sequence ID" value="NZ_QCYH01000002.1"/>
</dbReference>
<dbReference type="AlphaFoldDB" id="A0A2T7GA77"/>
<evidence type="ECO:0000313" key="3">
    <source>
        <dbReference type="Proteomes" id="UP000244446"/>
    </source>
</evidence>
<dbReference type="EMBL" id="QCYH01000002">
    <property type="protein sequence ID" value="PVA11313.1"/>
    <property type="molecule type" value="Genomic_DNA"/>
</dbReference>
<gene>
    <name evidence="2" type="ORF">DC366_06125</name>
</gene>
<comment type="caution">
    <text evidence="2">The sequence shown here is derived from an EMBL/GenBank/DDBJ whole genome shotgun (WGS) entry which is preliminary data.</text>
</comment>
<protein>
    <submittedName>
        <fullName evidence="2">Uncharacterized protein</fullName>
    </submittedName>
</protein>
<evidence type="ECO:0000256" key="1">
    <source>
        <dbReference type="SAM" id="SignalP"/>
    </source>
</evidence>